<keyword evidence="2" id="KW-0812">Transmembrane</keyword>
<feature type="transmembrane region" description="Helical" evidence="2">
    <location>
        <begin position="59"/>
        <end position="80"/>
    </location>
</feature>
<comment type="caution">
    <text evidence="3">The sequence shown here is derived from an EMBL/GenBank/DDBJ whole genome shotgun (WGS) entry which is preliminary data.</text>
</comment>
<sequence length="362" mass="39817">MKRRQKVFRISLFLLFSGAVALLCLAVIRLAELEKKVGDDSAVTDEPDPVGEEGQERSWLDYAVAVLAGVAALVLAVSFFSRKRYRVSAQTLLGLTGVFLAAIGTLFFTDEFLDLDTVLVELGVFVVFTGIMVVAILGLYHGHVRGRRQEEMTERLAKEAGVEFKDERGNRLTRDQVLSKIIRAMEQGSSELHHLKWRENVRKWAFPVAVAILVLAAVIALWVGLGGRSQSNPSPTQPPPDDDDAPPPPGEEEYSRKHLVVTTGAGVPVLFMLFFGLSYYRLVRVDRPFNVVVGGLLAVSLFFCSIALLAGARVRQARSTEGGLQVFLDVSGLVFALLLAVYVGTLVGGLPRELRYCWEEAQ</sequence>
<gene>
    <name evidence="3" type="ORF">SCF082_LOCUS21103</name>
</gene>
<feature type="transmembrane region" description="Helical" evidence="2">
    <location>
        <begin position="120"/>
        <end position="140"/>
    </location>
</feature>
<feature type="transmembrane region" description="Helical" evidence="2">
    <location>
        <begin position="92"/>
        <end position="108"/>
    </location>
</feature>
<dbReference type="EMBL" id="CAXAMM010014914">
    <property type="protein sequence ID" value="CAK9034990.1"/>
    <property type="molecule type" value="Genomic_DNA"/>
</dbReference>
<name>A0ABP0L756_9DINO</name>
<feature type="transmembrane region" description="Helical" evidence="2">
    <location>
        <begin position="258"/>
        <end position="277"/>
    </location>
</feature>
<feature type="transmembrane region" description="Helical" evidence="2">
    <location>
        <begin position="289"/>
        <end position="310"/>
    </location>
</feature>
<keyword evidence="4" id="KW-1185">Reference proteome</keyword>
<proteinExistence type="predicted"/>
<keyword evidence="2" id="KW-1133">Transmembrane helix</keyword>
<protein>
    <submittedName>
        <fullName evidence="3">Uncharacterized protein</fullName>
    </submittedName>
</protein>
<feature type="transmembrane region" description="Helical" evidence="2">
    <location>
        <begin position="12"/>
        <end position="31"/>
    </location>
</feature>
<evidence type="ECO:0000313" key="4">
    <source>
        <dbReference type="Proteomes" id="UP001642464"/>
    </source>
</evidence>
<reference evidence="3 4" key="1">
    <citation type="submission" date="2024-02" db="EMBL/GenBank/DDBJ databases">
        <authorList>
            <person name="Chen Y."/>
            <person name="Shah S."/>
            <person name="Dougan E. K."/>
            <person name="Thang M."/>
            <person name="Chan C."/>
        </authorList>
    </citation>
    <scope>NUCLEOTIDE SEQUENCE [LARGE SCALE GENOMIC DNA]</scope>
</reference>
<accession>A0ABP0L756</accession>
<keyword evidence="2" id="KW-0472">Membrane</keyword>
<evidence type="ECO:0000256" key="2">
    <source>
        <dbReference type="SAM" id="Phobius"/>
    </source>
</evidence>
<feature type="transmembrane region" description="Helical" evidence="2">
    <location>
        <begin position="330"/>
        <end position="350"/>
    </location>
</feature>
<evidence type="ECO:0000256" key="1">
    <source>
        <dbReference type="SAM" id="MobiDB-lite"/>
    </source>
</evidence>
<feature type="transmembrane region" description="Helical" evidence="2">
    <location>
        <begin position="204"/>
        <end position="225"/>
    </location>
</feature>
<organism evidence="3 4">
    <name type="scientific">Durusdinium trenchii</name>
    <dbReference type="NCBI Taxonomy" id="1381693"/>
    <lineage>
        <taxon>Eukaryota</taxon>
        <taxon>Sar</taxon>
        <taxon>Alveolata</taxon>
        <taxon>Dinophyceae</taxon>
        <taxon>Suessiales</taxon>
        <taxon>Symbiodiniaceae</taxon>
        <taxon>Durusdinium</taxon>
    </lineage>
</organism>
<feature type="region of interest" description="Disordered" evidence="1">
    <location>
        <begin position="230"/>
        <end position="253"/>
    </location>
</feature>
<dbReference type="Proteomes" id="UP001642464">
    <property type="component" value="Unassembled WGS sequence"/>
</dbReference>
<evidence type="ECO:0000313" key="3">
    <source>
        <dbReference type="EMBL" id="CAK9034990.1"/>
    </source>
</evidence>